<dbReference type="InterPro" id="IPR036691">
    <property type="entry name" value="Endo/exonu/phosph_ase_sf"/>
</dbReference>
<keyword evidence="1" id="KW-0472">Membrane</keyword>
<evidence type="ECO:0000313" key="4">
    <source>
        <dbReference type="Proteomes" id="UP000276542"/>
    </source>
</evidence>
<reference evidence="4" key="1">
    <citation type="submission" date="2018-09" db="EMBL/GenBank/DDBJ databases">
        <authorList>
            <person name="Zhu H."/>
        </authorList>
    </citation>
    <scope>NUCLEOTIDE SEQUENCE [LARGE SCALE GENOMIC DNA]</scope>
    <source>
        <strain evidence="4">K1W22B-1</strain>
    </source>
</reference>
<keyword evidence="1" id="KW-1133">Transmembrane helix</keyword>
<dbReference type="Pfam" id="PF03372">
    <property type="entry name" value="Exo_endo_phos"/>
    <property type="match status" value="1"/>
</dbReference>
<evidence type="ECO:0000313" key="3">
    <source>
        <dbReference type="EMBL" id="RJS45649.1"/>
    </source>
</evidence>
<dbReference type="Gene3D" id="3.60.10.10">
    <property type="entry name" value="Endonuclease/exonuclease/phosphatase"/>
    <property type="match status" value="1"/>
</dbReference>
<dbReference type="SUPFAM" id="SSF56219">
    <property type="entry name" value="DNase I-like"/>
    <property type="match status" value="1"/>
</dbReference>
<keyword evidence="1" id="KW-0812">Transmembrane</keyword>
<organism evidence="3 4">
    <name type="scientific">Nocardioides cavernaquae</name>
    <dbReference type="NCBI Taxonomy" id="2321396"/>
    <lineage>
        <taxon>Bacteria</taxon>
        <taxon>Bacillati</taxon>
        <taxon>Actinomycetota</taxon>
        <taxon>Actinomycetes</taxon>
        <taxon>Propionibacteriales</taxon>
        <taxon>Nocardioidaceae</taxon>
        <taxon>Nocardioides</taxon>
    </lineage>
</organism>
<gene>
    <name evidence="3" type="ORF">D4739_05065</name>
</gene>
<proteinExistence type="predicted"/>
<evidence type="ECO:0000259" key="2">
    <source>
        <dbReference type="Pfam" id="PF03372"/>
    </source>
</evidence>
<dbReference type="RefSeq" id="WP_120059549.1">
    <property type="nucleotide sequence ID" value="NZ_QYRP01000002.1"/>
</dbReference>
<dbReference type="GO" id="GO:0003824">
    <property type="term" value="F:catalytic activity"/>
    <property type="evidence" value="ECO:0007669"/>
    <property type="project" value="InterPro"/>
</dbReference>
<protein>
    <recommendedName>
        <fullName evidence="2">Endonuclease/exonuclease/phosphatase domain-containing protein</fullName>
    </recommendedName>
</protein>
<feature type="domain" description="Endonuclease/exonuclease/phosphatase" evidence="2">
    <location>
        <begin position="101"/>
        <end position="321"/>
    </location>
</feature>
<dbReference type="EMBL" id="QYRP01000002">
    <property type="protein sequence ID" value="RJS45649.1"/>
    <property type="molecule type" value="Genomic_DNA"/>
</dbReference>
<dbReference type="InterPro" id="IPR005135">
    <property type="entry name" value="Endo/exonuclease/phosphatase"/>
</dbReference>
<name>A0A3A5H4L3_9ACTN</name>
<dbReference type="OrthoDB" id="3763091at2"/>
<sequence length="351" mass="38426">MRKPPELLITLAPLIVIALVAVIAALGFGLTRQDDSTPSNAASATVTETTFGAPASTQTGPTEPAAPAAPAIVRPTLLGPRPTLKAKQFFRVQPSFAFQIATFNVLGNSHTVRGGDRAAYADSRTRTGWAVDALRGASIDVVGFQELQTPQYLAFRARTGGTWDSWPGTAIDRLDVDNTLAWDTSMFRAVERKTVAIPYFFGRARNMPYVLLEHIASGQRIWVANFHNPAHKYGASQAQHRREATRREINLANELAKTGFPVFFTGDMNERELYFCPLTQGTTLKSASGGSTGAPCRPPGRMPVDWIFGSDSVTFSGYAIDESKWMRRITDHPLVHATATVPERRIPIKQR</sequence>
<feature type="transmembrane region" description="Helical" evidence="1">
    <location>
        <begin position="7"/>
        <end position="30"/>
    </location>
</feature>
<comment type="caution">
    <text evidence="3">The sequence shown here is derived from an EMBL/GenBank/DDBJ whole genome shotgun (WGS) entry which is preliminary data.</text>
</comment>
<evidence type="ECO:0000256" key="1">
    <source>
        <dbReference type="SAM" id="Phobius"/>
    </source>
</evidence>
<accession>A0A3A5H4L3</accession>
<dbReference type="AlphaFoldDB" id="A0A3A5H4L3"/>
<keyword evidence="4" id="KW-1185">Reference proteome</keyword>
<dbReference type="Proteomes" id="UP000276542">
    <property type="component" value="Unassembled WGS sequence"/>
</dbReference>